<feature type="non-terminal residue" evidence="1">
    <location>
        <position position="1"/>
    </location>
</feature>
<proteinExistence type="predicted"/>
<evidence type="ECO:0000313" key="2">
    <source>
        <dbReference type="Proteomes" id="UP000265520"/>
    </source>
</evidence>
<keyword evidence="2" id="KW-1185">Reference proteome</keyword>
<evidence type="ECO:0000313" key="1">
    <source>
        <dbReference type="EMBL" id="MCI74907.1"/>
    </source>
</evidence>
<reference evidence="1 2" key="1">
    <citation type="journal article" date="2018" name="Front. Plant Sci.">
        <title>Red Clover (Trifolium pratense) and Zigzag Clover (T. medium) - A Picture of Genomic Similarities and Differences.</title>
        <authorList>
            <person name="Dluhosova J."/>
            <person name="Istvanek J."/>
            <person name="Nedelnik J."/>
            <person name="Repkova J."/>
        </authorList>
    </citation>
    <scope>NUCLEOTIDE SEQUENCE [LARGE SCALE GENOMIC DNA]</scope>
    <source>
        <strain evidence="2">cv. 10/8</strain>
        <tissue evidence="1">Leaf</tissue>
    </source>
</reference>
<protein>
    <submittedName>
        <fullName evidence="1">Uncharacterized protein</fullName>
    </submittedName>
</protein>
<name>A0A392UQ96_9FABA</name>
<accession>A0A392UQ96</accession>
<comment type="caution">
    <text evidence="1">The sequence shown here is derived from an EMBL/GenBank/DDBJ whole genome shotgun (WGS) entry which is preliminary data.</text>
</comment>
<organism evidence="1 2">
    <name type="scientific">Trifolium medium</name>
    <dbReference type="NCBI Taxonomy" id="97028"/>
    <lineage>
        <taxon>Eukaryota</taxon>
        <taxon>Viridiplantae</taxon>
        <taxon>Streptophyta</taxon>
        <taxon>Embryophyta</taxon>
        <taxon>Tracheophyta</taxon>
        <taxon>Spermatophyta</taxon>
        <taxon>Magnoliopsida</taxon>
        <taxon>eudicotyledons</taxon>
        <taxon>Gunneridae</taxon>
        <taxon>Pentapetalae</taxon>
        <taxon>rosids</taxon>
        <taxon>fabids</taxon>
        <taxon>Fabales</taxon>
        <taxon>Fabaceae</taxon>
        <taxon>Papilionoideae</taxon>
        <taxon>50 kb inversion clade</taxon>
        <taxon>NPAAA clade</taxon>
        <taxon>Hologalegina</taxon>
        <taxon>IRL clade</taxon>
        <taxon>Trifolieae</taxon>
        <taxon>Trifolium</taxon>
    </lineage>
</organism>
<dbReference type="EMBL" id="LXQA010870723">
    <property type="protein sequence ID" value="MCI74907.1"/>
    <property type="molecule type" value="Genomic_DNA"/>
</dbReference>
<dbReference type="Proteomes" id="UP000265520">
    <property type="component" value="Unassembled WGS sequence"/>
</dbReference>
<dbReference type="AlphaFoldDB" id="A0A392UQ96"/>
<sequence>ALSSDTGYTTQLLISHVAENLIWHSQVPLKVSILA</sequence>